<dbReference type="Proteomes" id="UP000299102">
    <property type="component" value="Unassembled WGS sequence"/>
</dbReference>
<protein>
    <recommendedName>
        <fullName evidence="1">DUF5641 domain-containing protein</fullName>
    </recommendedName>
</protein>
<sequence length="270" mass="30984">MCVSFIKLELCAAHLLAKLWNRIEKLISFEIESITFWTDSEISLHWIKTHPSSLTTFVANRVAEIQEWSDRAVWRHVPTRDNSADIVSRGSLPVEVYPARYIAPTQQTLGNSRFYKGTGEIIRESEGRSGIVRRIMHKDPSVPLPPRAAHFGGLWEAVKSKQAKHHIYRRCGQYTTNPEKCDNKLRCLKHGECYAISSRDFGESGPKITSWDCRTKVSGSKQEPNLQCCQIVVVHEDNLPPQEWLTGKVIHVYTGKDSNVRYEVRQNRRL</sequence>
<evidence type="ECO:0000313" key="2">
    <source>
        <dbReference type="EMBL" id="GBP12562.1"/>
    </source>
</evidence>
<dbReference type="PANTHER" id="PTHR47331">
    <property type="entry name" value="PHD-TYPE DOMAIN-CONTAINING PROTEIN"/>
    <property type="match status" value="1"/>
</dbReference>
<dbReference type="InterPro" id="IPR040676">
    <property type="entry name" value="DUF5641"/>
</dbReference>
<dbReference type="OrthoDB" id="8065733at2759"/>
<dbReference type="AlphaFoldDB" id="A0A4C1TDM5"/>
<evidence type="ECO:0000259" key="1">
    <source>
        <dbReference type="Pfam" id="PF18701"/>
    </source>
</evidence>
<accession>A0A4C1TDM5</accession>
<dbReference type="Pfam" id="PF18701">
    <property type="entry name" value="DUF5641"/>
    <property type="match status" value="1"/>
</dbReference>
<gene>
    <name evidence="2" type="ORF">EVAR_72053_1</name>
</gene>
<dbReference type="EMBL" id="BGZK01005110">
    <property type="protein sequence ID" value="GBP12562.1"/>
    <property type="molecule type" value="Genomic_DNA"/>
</dbReference>
<reference evidence="2 3" key="1">
    <citation type="journal article" date="2019" name="Commun. Biol.">
        <title>The bagworm genome reveals a unique fibroin gene that provides high tensile strength.</title>
        <authorList>
            <person name="Kono N."/>
            <person name="Nakamura H."/>
            <person name="Ohtoshi R."/>
            <person name="Tomita M."/>
            <person name="Numata K."/>
            <person name="Arakawa K."/>
        </authorList>
    </citation>
    <scope>NUCLEOTIDE SEQUENCE [LARGE SCALE GENOMIC DNA]</scope>
</reference>
<feature type="domain" description="DUF5641" evidence="1">
    <location>
        <begin position="220"/>
        <end position="262"/>
    </location>
</feature>
<dbReference type="STRING" id="151549.A0A4C1TDM5"/>
<proteinExistence type="predicted"/>
<comment type="caution">
    <text evidence="2">The sequence shown here is derived from an EMBL/GenBank/DDBJ whole genome shotgun (WGS) entry which is preliminary data.</text>
</comment>
<keyword evidence="3" id="KW-1185">Reference proteome</keyword>
<name>A0A4C1TDM5_EUMVA</name>
<dbReference type="PANTHER" id="PTHR47331:SF6">
    <property type="entry name" value="DOUBLECORTIN DOMAIN-CONTAINING PROTEIN"/>
    <property type="match status" value="1"/>
</dbReference>
<evidence type="ECO:0000313" key="3">
    <source>
        <dbReference type="Proteomes" id="UP000299102"/>
    </source>
</evidence>
<organism evidence="2 3">
    <name type="scientific">Eumeta variegata</name>
    <name type="common">Bagworm moth</name>
    <name type="synonym">Eumeta japonica</name>
    <dbReference type="NCBI Taxonomy" id="151549"/>
    <lineage>
        <taxon>Eukaryota</taxon>
        <taxon>Metazoa</taxon>
        <taxon>Ecdysozoa</taxon>
        <taxon>Arthropoda</taxon>
        <taxon>Hexapoda</taxon>
        <taxon>Insecta</taxon>
        <taxon>Pterygota</taxon>
        <taxon>Neoptera</taxon>
        <taxon>Endopterygota</taxon>
        <taxon>Lepidoptera</taxon>
        <taxon>Glossata</taxon>
        <taxon>Ditrysia</taxon>
        <taxon>Tineoidea</taxon>
        <taxon>Psychidae</taxon>
        <taxon>Oiketicinae</taxon>
        <taxon>Eumeta</taxon>
    </lineage>
</organism>